<dbReference type="Proteomes" id="UP001054945">
    <property type="component" value="Unassembled WGS sequence"/>
</dbReference>
<evidence type="ECO:0000313" key="2">
    <source>
        <dbReference type="Proteomes" id="UP001054945"/>
    </source>
</evidence>
<feature type="non-terminal residue" evidence="1">
    <location>
        <position position="68"/>
    </location>
</feature>
<sequence length="68" mass="7635">MMPELRITSYTARGVIALLLVTTISQNLRDGTPVLIAFYEFERAPLHKVADIKARKKARTKPLSGRLP</sequence>
<organism evidence="1 2">
    <name type="scientific">Caerostris extrusa</name>
    <name type="common">Bark spider</name>
    <name type="synonym">Caerostris bankana</name>
    <dbReference type="NCBI Taxonomy" id="172846"/>
    <lineage>
        <taxon>Eukaryota</taxon>
        <taxon>Metazoa</taxon>
        <taxon>Ecdysozoa</taxon>
        <taxon>Arthropoda</taxon>
        <taxon>Chelicerata</taxon>
        <taxon>Arachnida</taxon>
        <taxon>Araneae</taxon>
        <taxon>Araneomorphae</taxon>
        <taxon>Entelegynae</taxon>
        <taxon>Araneoidea</taxon>
        <taxon>Araneidae</taxon>
        <taxon>Caerostris</taxon>
    </lineage>
</organism>
<gene>
    <name evidence="1" type="ORF">CEXT_220231</name>
</gene>
<keyword evidence="2" id="KW-1185">Reference proteome</keyword>
<proteinExistence type="predicted"/>
<evidence type="ECO:0000313" key="1">
    <source>
        <dbReference type="EMBL" id="GIZ01742.1"/>
    </source>
</evidence>
<dbReference type="AlphaFoldDB" id="A0AAV4Y322"/>
<reference evidence="1 2" key="1">
    <citation type="submission" date="2021-06" db="EMBL/GenBank/DDBJ databases">
        <title>Caerostris extrusa draft genome.</title>
        <authorList>
            <person name="Kono N."/>
            <person name="Arakawa K."/>
        </authorList>
    </citation>
    <scope>NUCLEOTIDE SEQUENCE [LARGE SCALE GENOMIC DNA]</scope>
</reference>
<protein>
    <submittedName>
        <fullName evidence="1">Uncharacterized protein</fullName>
    </submittedName>
</protein>
<comment type="caution">
    <text evidence="1">The sequence shown here is derived from an EMBL/GenBank/DDBJ whole genome shotgun (WGS) entry which is preliminary data.</text>
</comment>
<accession>A0AAV4Y322</accession>
<name>A0AAV4Y322_CAEEX</name>
<dbReference type="EMBL" id="BPLR01001345">
    <property type="protein sequence ID" value="GIZ01742.1"/>
    <property type="molecule type" value="Genomic_DNA"/>
</dbReference>